<keyword evidence="8" id="KW-0963">Cytoplasm</keyword>
<dbReference type="Gene3D" id="3.40.50.800">
    <property type="entry name" value="Anticodon-binding domain"/>
    <property type="match status" value="1"/>
</dbReference>
<proteinExistence type="inferred from homology"/>
<name>A0A1X7E1P7_9BACT</name>
<comment type="similarity">
    <text evidence="1 8">Belongs to the class-II aminoacyl-tRNA synthetase family.</text>
</comment>
<dbReference type="EMBL" id="FWZU01000004">
    <property type="protein sequence ID" value="SMF25549.1"/>
    <property type="molecule type" value="Genomic_DNA"/>
</dbReference>
<evidence type="ECO:0000313" key="11">
    <source>
        <dbReference type="EMBL" id="SMF25549.1"/>
    </source>
</evidence>
<dbReference type="EC" id="6.1.1.21" evidence="8"/>
<dbReference type="Pfam" id="PF13393">
    <property type="entry name" value="tRNA-synt_His"/>
    <property type="match status" value="1"/>
</dbReference>
<gene>
    <name evidence="8" type="primary">hisS</name>
    <name evidence="11" type="ORF">SAMN06295933_2488</name>
</gene>
<dbReference type="InterPro" id="IPR015807">
    <property type="entry name" value="His-tRNA-ligase"/>
</dbReference>
<dbReference type="GO" id="GO:0006427">
    <property type="term" value="P:histidyl-tRNA aminoacylation"/>
    <property type="evidence" value="ECO:0007669"/>
    <property type="project" value="UniProtKB-UniRule"/>
</dbReference>
<protein>
    <recommendedName>
        <fullName evidence="8">Histidine--tRNA ligase</fullName>
        <ecNumber evidence="8">6.1.1.21</ecNumber>
    </recommendedName>
    <alternativeName>
        <fullName evidence="8">Histidyl-tRNA synthetase</fullName>
        <shortName evidence="8">HisRS</shortName>
    </alternativeName>
</protein>
<feature type="binding site" evidence="9">
    <location>
        <position position="127"/>
    </location>
    <ligand>
        <name>L-histidine</name>
        <dbReference type="ChEBI" id="CHEBI:57595"/>
    </ligand>
</feature>
<dbReference type="InterPro" id="IPR004154">
    <property type="entry name" value="Anticodon-bd"/>
</dbReference>
<keyword evidence="4 8" id="KW-0547">Nucleotide-binding</keyword>
<dbReference type="Proteomes" id="UP000192906">
    <property type="component" value="Unassembled WGS sequence"/>
</dbReference>
<evidence type="ECO:0000256" key="2">
    <source>
        <dbReference type="ARBA" id="ARBA00011738"/>
    </source>
</evidence>
<dbReference type="STRING" id="1519643.SAMN06295933_2488"/>
<evidence type="ECO:0000256" key="8">
    <source>
        <dbReference type="HAMAP-Rule" id="MF_00127"/>
    </source>
</evidence>
<dbReference type="PROSITE" id="PS50862">
    <property type="entry name" value="AA_TRNA_LIGASE_II"/>
    <property type="match status" value="1"/>
</dbReference>
<evidence type="ECO:0000256" key="3">
    <source>
        <dbReference type="ARBA" id="ARBA00022598"/>
    </source>
</evidence>
<accession>A0A1X7E1P7</accession>
<dbReference type="InterPro" id="IPR045864">
    <property type="entry name" value="aa-tRNA-synth_II/BPL/LPL"/>
</dbReference>
<feature type="binding site" evidence="9">
    <location>
        <position position="113"/>
    </location>
    <ligand>
        <name>L-histidine</name>
        <dbReference type="ChEBI" id="CHEBI:57595"/>
    </ligand>
</feature>
<dbReference type="CDD" id="cd00773">
    <property type="entry name" value="HisRS-like_core"/>
    <property type="match status" value="1"/>
</dbReference>
<dbReference type="PANTHER" id="PTHR43707">
    <property type="entry name" value="HISTIDYL-TRNA SYNTHETASE"/>
    <property type="match status" value="1"/>
</dbReference>
<dbReference type="SUPFAM" id="SSF52954">
    <property type="entry name" value="Class II aaRS ABD-related"/>
    <property type="match status" value="1"/>
</dbReference>
<keyword evidence="3 8" id="KW-0436">Ligase</keyword>
<evidence type="ECO:0000256" key="7">
    <source>
        <dbReference type="ARBA" id="ARBA00047639"/>
    </source>
</evidence>
<feature type="binding site" evidence="9">
    <location>
        <begin position="82"/>
        <end position="84"/>
    </location>
    <ligand>
        <name>L-histidine</name>
        <dbReference type="ChEBI" id="CHEBI:57595"/>
    </ligand>
</feature>
<dbReference type="GO" id="GO:0004821">
    <property type="term" value="F:histidine-tRNA ligase activity"/>
    <property type="evidence" value="ECO:0007669"/>
    <property type="project" value="UniProtKB-UniRule"/>
</dbReference>
<dbReference type="SUPFAM" id="SSF55681">
    <property type="entry name" value="Class II aaRS and biotin synthetases"/>
    <property type="match status" value="1"/>
</dbReference>
<dbReference type="InterPro" id="IPR041715">
    <property type="entry name" value="HisRS-like_core"/>
</dbReference>
<keyword evidence="12" id="KW-1185">Reference proteome</keyword>
<feature type="binding site" evidence="9">
    <location>
        <position position="259"/>
    </location>
    <ligand>
        <name>L-histidine</name>
        <dbReference type="ChEBI" id="CHEBI:57595"/>
    </ligand>
</feature>
<dbReference type="PIRSF" id="PIRSF001549">
    <property type="entry name" value="His-tRNA_synth"/>
    <property type="match status" value="1"/>
</dbReference>
<evidence type="ECO:0000259" key="10">
    <source>
        <dbReference type="PROSITE" id="PS50862"/>
    </source>
</evidence>
<evidence type="ECO:0000256" key="9">
    <source>
        <dbReference type="PIRSR" id="PIRSR001549-1"/>
    </source>
</evidence>
<feature type="domain" description="Aminoacyl-transfer RNA synthetases class-II family profile" evidence="10">
    <location>
        <begin position="1"/>
        <end position="317"/>
    </location>
</feature>
<evidence type="ECO:0000256" key="1">
    <source>
        <dbReference type="ARBA" id="ARBA00008226"/>
    </source>
</evidence>
<dbReference type="InterPro" id="IPR004516">
    <property type="entry name" value="HisRS/HisZ"/>
</dbReference>
<keyword evidence="5 8" id="KW-0648">Protein biosynthesis</keyword>
<dbReference type="PANTHER" id="PTHR43707:SF1">
    <property type="entry name" value="HISTIDINE--TRNA LIGASE, MITOCHONDRIAL-RELATED"/>
    <property type="match status" value="1"/>
</dbReference>
<dbReference type="AlphaFoldDB" id="A0A1X7E1P7"/>
<dbReference type="Gene3D" id="3.30.930.10">
    <property type="entry name" value="Bira Bifunctional Protein, Domain 2"/>
    <property type="match status" value="1"/>
</dbReference>
<dbReference type="GO" id="GO:0005737">
    <property type="term" value="C:cytoplasm"/>
    <property type="evidence" value="ECO:0007669"/>
    <property type="project" value="UniProtKB-SubCell"/>
</dbReference>
<dbReference type="InterPro" id="IPR006195">
    <property type="entry name" value="aa-tRNA-synth_II"/>
</dbReference>
<dbReference type="OrthoDB" id="9800814at2"/>
<keyword evidence="8" id="KW-0067">ATP-binding</keyword>
<evidence type="ECO:0000256" key="5">
    <source>
        <dbReference type="ARBA" id="ARBA00022917"/>
    </source>
</evidence>
<evidence type="ECO:0000313" key="12">
    <source>
        <dbReference type="Proteomes" id="UP000192906"/>
    </source>
</evidence>
<feature type="binding site" evidence="9">
    <location>
        <begin position="263"/>
        <end position="264"/>
    </location>
    <ligand>
        <name>L-histidine</name>
        <dbReference type="ChEBI" id="CHEBI:57595"/>
    </ligand>
</feature>
<sequence>MAKIQKIKGVADLFPEESAKYAFMERTAREVFSAYGYGELRIPILEKTELFCRSIGEETDVVQKEMYTFPDRKGRSLTMRPEATAGVVRAYVENKIYQPGKVTKLYTYGPMFRYERPQAGRMRQFHQLDAEIFGASEPQADAEVLLMLATFLNKIGLEKLSFELNSLGCPECRPLYRKALDDFFNSINKEELCEDCQRRVNSNPLRVLDCKNKKCAELTKDAPSIPDHLCGDCRDHFDAVIALINEAGLVYTLNPRLVRGLDYYQRTAFEVTSGDIGAQTAVAGGGRYDGLVESLGGPKQVPGIGFACGMERLAMLLSGNFEEKLDFYVALVDQRAAGDALIFAEKLRKSGLKGEAAFVATSMKSQLRQANKLEVKKCFIFGTDEVENGTVTVKDMIEGGQESLPRDEYFK</sequence>
<dbReference type="RefSeq" id="WP_085102677.1">
    <property type="nucleotide sequence ID" value="NZ_FWZU01000004.1"/>
</dbReference>
<dbReference type="GO" id="GO:0005524">
    <property type="term" value="F:ATP binding"/>
    <property type="evidence" value="ECO:0007669"/>
    <property type="project" value="UniProtKB-UniRule"/>
</dbReference>
<comment type="catalytic activity">
    <reaction evidence="7 8">
        <text>tRNA(His) + L-histidine + ATP = L-histidyl-tRNA(His) + AMP + diphosphate + H(+)</text>
        <dbReference type="Rhea" id="RHEA:17313"/>
        <dbReference type="Rhea" id="RHEA-COMP:9665"/>
        <dbReference type="Rhea" id="RHEA-COMP:9689"/>
        <dbReference type="ChEBI" id="CHEBI:15378"/>
        <dbReference type="ChEBI" id="CHEBI:30616"/>
        <dbReference type="ChEBI" id="CHEBI:33019"/>
        <dbReference type="ChEBI" id="CHEBI:57595"/>
        <dbReference type="ChEBI" id="CHEBI:78442"/>
        <dbReference type="ChEBI" id="CHEBI:78527"/>
        <dbReference type="ChEBI" id="CHEBI:456215"/>
        <dbReference type="EC" id="6.1.1.21"/>
    </reaction>
</comment>
<reference evidence="12" key="1">
    <citation type="submission" date="2017-04" db="EMBL/GenBank/DDBJ databases">
        <authorList>
            <person name="Varghese N."/>
            <person name="Submissions S."/>
        </authorList>
    </citation>
    <scope>NUCLEOTIDE SEQUENCE [LARGE SCALE GENOMIC DNA]</scope>
    <source>
        <strain evidence="12">K3S</strain>
    </source>
</reference>
<comment type="subunit">
    <text evidence="2 8">Homodimer.</text>
</comment>
<evidence type="ECO:0000256" key="4">
    <source>
        <dbReference type="ARBA" id="ARBA00022741"/>
    </source>
</evidence>
<dbReference type="NCBIfam" id="TIGR00442">
    <property type="entry name" value="hisS"/>
    <property type="match status" value="1"/>
</dbReference>
<feature type="binding site" evidence="9">
    <location>
        <position position="131"/>
    </location>
    <ligand>
        <name>L-histidine</name>
        <dbReference type="ChEBI" id="CHEBI:57595"/>
    </ligand>
</feature>
<keyword evidence="6 8" id="KW-0030">Aminoacyl-tRNA synthetase</keyword>
<comment type="subcellular location">
    <subcellularLocation>
        <location evidence="8">Cytoplasm</location>
    </subcellularLocation>
</comment>
<dbReference type="HAMAP" id="MF_00127">
    <property type="entry name" value="His_tRNA_synth"/>
    <property type="match status" value="1"/>
</dbReference>
<evidence type="ECO:0000256" key="6">
    <source>
        <dbReference type="ARBA" id="ARBA00023146"/>
    </source>
</evidence>
<dbReference type="Pfam" id="PF03129">
    <property type="entry name" value="HGTP_anticodon"/>
    <property type="match status" value="1"/>
</dbReference>
<dbReference type="InterPro" id="IPR036621">
    <property type="entry name" value="Anticodon-bd_dom_sf"/>
</dbReference>
<organism evidence="11 12">
    <name type="scientific">Desulfovibrio gilichinskyi</name>
    <dbReference type="NCBI Taxonomy" id="1519643"/>
    <lineage>
        <taxon>Bacteria</taxon>
        <taxon>Pseudomonadati</taxon>
        <taxon>Thermodesulfobacteriota</taxon>
        <taxon>Desulfovibrionia</taxon>
        <taxon>Desulfovibrionales</taxon>
        <taxon>Desulfovibrionaceae</taxon>
        <taxon>Desulfovibrio</taxon>
    </lineage>
</organism>